<dbReference type="AlphaFoldDB" id="A0A6A6RJJ0"/>
<protein>
    <submittedName>
        <fullName evidence="1">Uncharacterized protein</fullName>
    </submittedName>
</protein>
<evidence type="ECO:0000313" key="2">
    <source>
        <dbReference type="Proteomes" id="UP000799753"/>
    </source>
</evidence>
<name>A0A6A6RJJ0_9PLEO</name>
<organism evidence="1 2">
    <name type="scientific">Massarina eburnea CBS 473.64</name>
    <dbReference type="NCBI Taxonomy" id="1395130"/>
    <lineage>
        <taxon>Eukaryota</taxon>
        <taxon>Fungi</taxon>
        <taxon>Dikarya</taxon>
        <taxon>Ascomycota</taxon>
        <taxon>Pezizomycotina</taxon>
        <taxon>Dothideomycetes</taxon>
        <taxon>Pleosporomycetidae</taxon>
        <taxon>Pleosporales</taxon>
        <taxon>Massarineae</taxon>
        <taxon>Massarinaceae</taxon>
        <taxon>Massarina</taxon>
    </lineage>
</organism>
<reference evidence="1" key="1">
    <citation type="journal article" date="2020" name="Stud. Mycol.">
        <title>101 Dothideomycetes genomes: a test case for predicting lifestyles and emergence of pathogens.</title>
        <authorList>
            <person name="Haridas S."/>
            <person name="Albert R."/>
            <person name="Binder M."/>
            <person name="Bloem J."/>
            <person name="Labutti K."/>
            <person name="Salamov A."/>
            <person name="Andreopoulos B."/>
            <person name="Baker S."/>
            <person name="Barry K."/>
            <person name="Bills G."/>
            <person name="Bluhm B."/>
            <person name="Cannon C."/>
            <person name="Castanera R."/>
            <person name="Culley D."/>
            <person name="Daum C."/>
            <person name="Ezra D."/>
            <person name="Gonzalez J."/>
            <person name="Henrissat B."/>
            <person name="Kuo A."/>
            <person name="Liang C."/>
            <person name="Lipzen A."/>
            <person name="Lutzoni F."/>
            <person name="Magnuson J."/>
            <person name="Mondo S."/>
            <person name="Nolan M."/>
            <person name="Ohm R."/>
            <person name="Pangilinan J."/>
            <person name="Park H.-J."/>
            <person name="Ramirez L."/>
            <person name="Alfaro M."/>
            <person name="Sun H."/>
            <person name="Tritt A."/>
            <person name="Yoshinaga Y."/>
            <person name="Zwiers L.-H."/>
            <person name="Turgeon B."/>
            <person name="Goodwin S."/>
            <person name="Spatafora J."/>
            <person name="Crous P."/>
            <person name="Grigoriev I."/>
        </authorList>
    </citation>
    <scope>NUCLEOTIDE SEQUENCE</scope>
    <source>
        <strain evidence="1">CBS 473.64</strain>
    </source>
</reference>
<proteinExistence type="predicted"/>
<sequence length="385" mass="43920">MTSPYQTVRSSIGAVNRNFFNLASPYAFQTVTLGNTEKSGQSVRAVTKGALAETVKDVVYLALLPVDNTDPIYKDLSAPPKSEYFPDVVEEVLANLCIFPNSDRLCIEFQWRQGEYAHYVAESKQANSRAGQVFFLAEIDRNHAWRNLMFNSYTAVARNGSGMIKTLELRNLVCRLPLRGNGSMGMASTWYFESWPIFLDSLHFAFFEHMEALQSLEVVAPEDGYLGINDGTLCRLPYSEKHMPRLEMLVLHRVFLCLPMMDFVFSRARTLRLEFRAAFGTTSGFVSPQGLGWGLSFEWMAREREDPFDRLVYSNVVCEVPEWQKAELQEDAYGRFLYGVWNIGRGSPRARITDWAVGENGKRDERAWAEVMEMVGRNRGREVEL</sequence>
<accession>A0A6A6RJJ0</accession>
<evidence type="ECO:0000313" key="1">
    <source>
        <dbReference type="EMBL" id="KAF2635699.1"/>
    </source>
</evidence>
<dbReference type="Proteomes" id="UP000799753">
    <property type="component" value="Unassembled WGS sequence"/>
</dbReference>
<keyword evidence="2" id="KW-1185">Reference proteome</keyword>
<gene>
    <name evidence="1" type="ORF">P280DRAFT_522819</name>
</gene>
<dbReference type="EMBL" id="MU006804">
    <property type="protein sequence ID" value="KAF2635699.1"/>
    <property type="molecule type" value="Genomic_DNA"/>
</dbReference>